<evidence type="ECO:0000313" key="1">
    <source>
        <dbReference type="EMBL" id="QES35098.1"/>
    </source>
</evidence>
<name>A0A5P2BZL6_STRVZ</name>
<dbReference type="Proteomes" id="UP000322927">
    <property type="component" value="Chromosome"/>
</dbReference>
<dbReference type="InterPro" id="IPR016181">
    <property type="entry name" value="Acyl_CoA_acyltransferase"/>
</dbReference>
<evidence type="ECO:0000313" key="2">
    <source>
        <dbReference type="Proteomes" id="UP000322927"/>
    </source>
</evidence>
<accession>A0A5P2BZL6</accession>
<protein>
    <recommendedName>
        <fullName evidence="3">N-acetyltransferase domain-containing protein</fullName>
    </recommendedName>
</protein>
<proteinExistence type="predicted"/>
<organism evidence="1 2">
    <name type="scientific">Streptomyces venezuelae</name>
    <dbReference type="NCBI Taxonomy" id="54571"/>
    <lineage>
        <taxon>Bacteria</taxon>
        <taxon>Bacillati</taxon>
        <taxon>Actinomycetota</taxon>
        <taxon>Actinomycetes</taxon>
        <taxon>Kitasatosporales</taxon>
        <taxon>Streptomycetaceae</taxon>
        <taxon>Streptomyces</taxon>
    </lineage>
</organism>
<dbReference type="RefSeq" id="WP_150217223.1">
    <property type="nucleotide sequence ID" value="NZ_CP029192.1"/>
</dbReference>
<sequence>MPEMFLRRLSRWQGEGQREAVADLYADLYAGLHADTSGGAGSGVRQAFLRRFEHDVQQTDFDMVVAHVAGNLVGCLYGYRAERGGEWWEAFRHVLSPAVVEQTASGRVFLLSEVMVAPLERGSDVAYRMRALLLTRHTSDVVVAVIRPDDDQGREVLQAWDWTKLGEFAPRQEGWLRPPSPMP</sequence>
<dbReference type="OrthoDB" id="3627466at2"/>
<dbReference type="SUPFAM" id="SSF55729">
    <property type="entry name" value="Acyl-CoA N-acyltransferases (Nat)"/>
    <property type="match status" value="1"/>
</dbReference>
<reference evidence="1 2" key="1">
    <citation type="submission" date="2018-05" db="EMBL/GenBank/DDBJ databases">
        <title>Streptomyces venezuelae.</title>
        <authorList>
            <person name="Kim W."/>
            <person name="Lee N."/>
            <person name="Cho B.-K."/>
        </authorList>
    </citation>
    <scope>NUCLEOTIDE SEQUENCE [LARGE SCALE GENOMIC DNA]</scope>
    <source>
        <strain evidence="1 2">ATCC 14584</strain>
    </source>
</reference>
<evidence type="ECO:0008006" key="3">
    <source>
        <dbReference type="Google" id="ProtNLM"/>
    </source>
</evidence>
<dbReference type="EMBL" id="CP029192">
    <property type="protein sequence ID" value="QES35098.1"/>
    <property type="molecule type" value="Genomic_DNA"/>
</dbReference>
<gene>
    <name evidence="1" type="ORF">DEJ48_18290</name>
</gene>
<dbReference type="AlphaFoldDB" id="A0A5P2BZL6"/>